<dbReference type="OrthoDB" id="10456312at2759"/>
<protein>
    <submittedName>
        <fullName evidence="2">GL22132</fullName>
    </submittedName>
</protein>
<feature type="region of interest" description="Disordered" evidence="1">
    <location>
        <begin position="88"/>
        <end position="114"/>
    </location>
</feature>
<dbReference type="OMA" id="LCYPEKQ"/>
<gene>
    <name evidence="2" type="primary">Dper\GL22132</name>
    <name evidence="2" type="ORF">Dper_GL22132</name>
</gene>
<dbReference type="KEGG" id="dpe:6591616"/>
<sequence length="114" mass="12969">MDEDIKMADLSQGPSDAAMLAGPSKNLNKNKLGKQSGILTKQLAYKHFLEEFRKTVPEKTESEQMLEAAAKWSSMSLEERQQLCYPEKQLHNDDKTEEGKAEEDLKKMKDCFVS</sequence>
<dbReference type="Proteomes" id="UP000008744">
    <property type="component" value="Unassembled WGS sequence"/>
</dbReference>
<feature type="region of interest" description="Disordered" evidence="1">
    <location>
        <begin position="1"/>
        <end position="24"/>
    </location>
</feature>
<name>B4GF33_DROPE</name>
<dbReference type="AlphaFoldDB" id="B4GF33"/>
<dbReference type="SUPFAM" id="SSF47095">
    <property type="entry name" value="HMG-box"/>
    <property type="match status" value="1"/>
</dbReference>
<dbReference type="GO" id="GO:0005634">
    <property type="term" value="C:nucleus"/>
    <property type="evidence" value="ECO:0007669"/>
    <property type="project" value="UniProtKB-ARBA"/>
</dbReference>
<evidence type="ECO:0000313" key="3">
    <source>
        <dbReference type="Proteomes" id="UP000008744"/>
    </source>
</evidence>
<organism evidence="3">
    <name type="scientific">Drosophila persimilis</name>
    <name type="common">Fruit fly</name>
    <dbReference type="NCBI Taxonomy" id="7234"/>
    <lineage>
        <taxon>Eukaryota</taxon>
        <taxon>Metazoa</taxon>
        <taxon>Ecdysozoa</taxon>
        <taxon>Arthropoda</taxon>
        <taxon>Hexapoda</taxon>
        <taxon>Insecta</taxon>
        <taxon>Pterygota</taxon>
        <taxon>Neoptera</taxon>
        <taxon>Endopterygota</taxon>
        <taxon>Diptera</taxon>
        <taxon>Brachycera</taxon>
        <taxon>Muscomorpha</taxon>
        <taxon>Ephydroidea</taxon>
        <taxon>Drosophilidae</taxon>
        <taxon>Drosophila</taxon>
        <taxon>Sophophora</taxon>
    </lineage>
</organism>
<dbReference type="HOGENOM" id="CLU_2123622_0_0_1"/>
<evidence type="ECO:0000256" key="1">
    <source>
        <dbReference type="SAM" id="MobiDB-lite"/>
    </source>
</evidence>
<dbReference type="Gene3D" id="1.10.30.10">
    <property type="entry name" value="High mobility group box domain"/>
    <property type="match status" value="1"/>
</dbReference>
<dbReference type="InterPro" id="IPR036910">
    <property type="entry name" value="HMG_box_dom_sf"/>
</dbReference>
<reference evidence="2 3" key="1">
    <citation type="journal article" date="2007" name="Nature">
        <title>Evolution of genes and genomes on the Drosophila phylogeny.</title>
        <authorList>
            <consortium name="Drosophila 12 Genomes Consortium"/>
            <person name="Clark A.G."/>
            <person name="Eisen M.B."/>
            <person name="Smith D.R."/>
            <person name="Bergman C.M."/>
            <person name="Oliver B."/>
            <person name="Markow T.A."/>
            <person name="Kaufman T.C."/>
            <person name="Kellis M."/>
            <person name="Gelbart W."/>
            <person name="Iyer V.N."/>
            <person name="Pollard D.A."/>
            <person name="Sackton T.B."/>
            <person name="Larracuente A.M."/>
            <person name="Singh N.D."/>
            <person name="Abad J.P."/>
            <person name="Abt D.N."/>
            <person name="Adryan B."/>
            <person name="Aguade M."/>
            <person name="Akashi H."/>
            <person name="Anderson W.W."/>
            <person name="Aquadro C.F."/>
            <person name="Ardell D.H."/>
            <person name="Arguello R."/>
            <person name="Artieri C.G."/>
            <person name="Barbash D.A."/>
            <person name="Barker D."/>
            <person name="Barsanti P."/>
            <person name="Batterham P."/>
            <person name="Batzoglou S."/>
            <person name="Begun D."/>
            <person name="Bhutkar A."/>
            <person name="Blanco E."/>
            <person name="Bosak S.A."/>
            <person name="Bradley R.K."/>
            <person name="Brand A.D."/>
            <person name="Brent M.R."/>
            <person name="Brooks A.N."/>
            <person name="Brown R.H."/>
            <person name="Butlin R.K."/>
            <person name="Caggese C."/>
            <person name="Calvi B.R."/>
            <person name="Bernardo de Carvalho A."/>
            <person name="Caspi A."/>
            <person name="Castrezana S."/>
            <person name="Celniker S.E."/>
            <person name="Chang J.L."/>
            <person name="Chapple C."/>
            <person name="Chatterji S."/>
            <person name="Chinwalla A."/>
            <person name="Civetta A."/>
            <person name="Clifton S.W."/>
            <person name="Comeron J.M."/>
            <person name="Costello J.C."/>
            <person name="Coyne J.A."/>
            <person name="Daub J."/>
            <person name="David R.G."/>
            <person name="Delcher A.L."/>
            <person name="Delehaunty K."/>
            <person name="Do C.B."/>
            <person name="Ebling H."/>
            <person name="Edwards K."/>
            <person name="Eickbush T."/>
            <person name="Evans J.D."/>
            <person name="Filipski A."/>
            <person name="Findeiss S."/>
            <person name="Freyhult E."/>
            <person name="Fulton L."/>
            <person name="Fulton R."/>
            <person name="Garcia A.C."/>
            <person name="Gardiner A."/>
            <person name="Garfield D.A."/>
            <person name="Garvin B.E."/>
            <person name="Gibson G."/>
            <person name="Gilbert D."/>
            <person name="Gnerre S."/>
            <person name="Godfrey J."/>
            <person name="Good R."/>
            <person name="Gotea V."/>
            <person name="Gravely B."/>
            <person name="Greenberg A.J."/>
            <person name="Griffiths-Jones S."/>
            <person name="Gross S."/>
            <person name="Guigo R."/>
            <person name="Gustafson E.A."/>
            <person name="Haerty W."/>
            <person name="Hahn M.W."/>
            <person name="Halligan D.L."/>
            <person name="Halpern A.L."/>
            <person name="Halter G.M."/>
            <person name="Han M.V."/>
            <person name="Heger A."/>
            <person name="Hillier L."/>
            <person name="Hinrichs A.S."/>
            <person name="Holmes I."/>
            <person name="Hoskins R.A."/>
            <person name="Hubisz M.J."/>
            <person name="Hultmark D."/>
            <person name="Huntley M.A."/>
            <person name="Jaffe D.B."/>
            <person name="Jagadeeshan S."/>
            <person name="Jeck W.R."/>
            <person name="Johnson J."/>
            <person name="Jones C.D."/>
            <person name="Jordan W.C."/>
            <person name="Karpen G.H."/>
            <person name="Kataoka E."/>
            <person name="Keightley P.D."/>
            <person name="Kheradpour P."/>
            <person name="Kirkness E.F."/>
            <person name="Koerich L.B."/>
            <person name="Kristiansen K."/>
            <person name="Kudrna D."/>
            <person name="Kulathinal R.J."/>
            <person name="Kumar S."/>
            <person name="Kwok R."/>
            <person name="Lander E."/>
            <person name="Langley C.H."/>
            <person name="Lapoint R."/>
            <person name="Lazzaro B.P."/>
            <person name="Lee S.J."/>
            <person name="Levesque L."/>
            <person name="Li R."/>
            <person name="Lin C.F."/>
            <person name="Lin M.F."/>
            <person name="Lindblad-Toh K."/>
            <person name="Llopart A."/>
            <person name="Long M."/>
            <person name="Low L."/>
            <person name="Lozovsky E."/>
            <person name="Lu J."/>
            <person name="Luo M."/>
            <person name="Machado C.A."/>
            <person name="Makalowski W."/>
            <person name="Marzo M."/>
            <person name="Matsuda M."/>
            <person name="Matzkin L."/>
            <person name="McAllister B."/>
            <person name="McBride C.S."/>
            <person name="McKernan B."/>
            <person name="McKernan K."/>
            <person name="Mendez-Lago M."/>
            <person name="Minx P."/>
            <person name="Mollenhauer M.U."/>
            <person name="Montooth K."/>
            <person name="Mount S.M."/>
            <person name="Mu X."/>
            <person name="Myers E."/>
            <person name="Negre B."/>
            <person name="Newfeld S."/>
            <person name="Nielsen R."/>
            <person name="Noor M.A."/>
            <person name="O'Grady P."/>
            <person name="Pachter L."/>
            <person name="Papaceit M."/>
            <person name="Parisi M.J."/>
            <person name="Parisi M."/>
            <person name="Parts L."/>
            <person name="Pedersen J.S."/>
            <person name="Pesole G."/>
            <person name="Phillippy A.M."/>
            <person name="Ponting C.P."/>
            <person name="Pop M."/>
            <person name="Porcelli D."/>
            <person name="Powell J.R."/>
            <person name="Prohaska S."/>
            <person name="Pruitt K."/>
            <person name="Puig M."/>
            <person name="Quesneville H."/>
            <person name="Ram K.R."/>
            <person name="Rand D."/>
            <person name="Rasmussen M.D."/>
            <person name="Reed L.K."/>
            <person name="Reenan R."/>
            <person name="Reily A."/>
            <person name="Remington K.A."/>
            <person name="Rieger T.T."/>
            <person name="Ritchie M.G."/>
            <person name="Robin C."/>
            <person name="Rogers Y.H."/>
            <person name="Rohde C."/>
            <person name="Rozas J."/>
            <person name="Rubenfield M.J."/>
            <person name="Ruiz A."/>
            <person name="Russo S."/>
            <person name="Salzberg S.L."/>
            <person name="Sanchez-Gracia A."/>
            <person name="Saranga D.J."/>
            <person name="Sato H."/>
            <person name="Schaeffer S.W."/>
            <person name="Schatz M.C."/>
            <person name="Schlenke T."/>
            <person name="Schwartz R."/>
            <person name="Segarra C."/>
            <person name="Singh R.S."/>
            <person name="Sirot L."/>
            <person name="Sirota M."/>
            <person name="Sisneros N.B."/>
            <person name="Smith C.D."/>
            <person name="Smith T.F."/>
            <person name="Spieth J."/>
            <person name="Stage D.E."/>
            <person name="Stark A."/>
            <person name="Stephan W."/>
            <person name="Strausberg R.L."/>
            <person name="Strempel S."/>
            <person name="Sturgill D."/>
            <person name="Sutton G."/>
            <person name="Sutton G.G."/>
            <person name="Tao W."/>
            <person name="Teichmann S."/>
            <person name="Tobari Y.N."/>
            <person name="Tomimura Y."/>
            <person name="Tsolas J.M."/>
            <person name="Valente V.L."/>
            <person name="Venter E."/>
            <person name="Venter J.C."/>
            <person name="Vicario S."/>
            <person name="Vieira F.G."/>
            <person name="Vilella A.J."/>
            <person name="Villasante A."/>
            <person name="Walenz B."/>
            <person name="Wang J."/>
            <person name="Wasserman M."/>
            <person name="Watts T."/>
            <person name="Wilson D."/>
            <person name="Wilson R.K."/>
            <person name="Wing R.A."/>
            <person name="Wolfner M.F."/>
            <person name="Wong A."/>
            <person name="Wong G.K."/>
            <person name="Wu C.I."/>
            <person name="Wu G."/>
            <person name="Yamamoto D."/>
            <person name="Yang H.P."/>
            <person name="Yang S.P."/>
            <person name="Yorke J.A."/>
            <person name="Yoshida K."/>
            <person name="Zdobnov E."/>
            <person name="Zhang P."/>
            <person name="Zhang Y."/>
            <person name="Zimin A.V."/>
            <person name="Baldwin J."/>
            <person name="Abdouelleil A."/>
            <person name="Abdulkadir J."/>
            <person name="Abebe A."/>
            <person name="Abera B."/>
            <person name="Abreu J."/>
            <person name="Acer S.C."/>
            <person name="Aftuck L."/>
            <person name="Alexander A."/>
            <person name="An P."/>
            <person name="Anderson E."/>
            <person name="Anderson S."/>
            <person name="Arachi H."/>
            <person name="Azer M."/>
            <person name="Bachantsang P."/>
            <person name="Barry A."/>
            <person name="Bayul T."/>
            <person name="Berlin A."/>
            <person name="Bessette D."/>
            <person name="Bloom T."/>
            <person name="Blye J."/>
            <person name="Boguslavskiy L."/>
            <person name="Bonnet C."/>
            <person name="Boukhgalter B."/>
            <person name="Bourzgui I."/>
            <person name="Brown A."/>
            <person name="Cahill P."/>
            <person name="Channer S."/>
            <person name="Cheshatsang Y."/>
            <person name="Chuda L."/>
            <person name="Citroen M."/>
            <person name="Collymore A."/>
            <person name="Cooke P."/>
            <person name="Costello M."/>
            <person name="D'Aco K."/>
            <person name="Daza R."/>
            <person name="De Haan G."/>
            <person name="DeGray S."/>
            <person name="DeMaso C."/>
            <person name="Dhargay N."/>
            <person name="Dooley K."/>
            <person name="Dooley E."/>
            <person name="Doricent M."/>
            <person name="Dorje P."/>
            <person name="Dorjee K."/>
            <person name="Dupes A."/>
            <person name="Elong R."/>
            <person name="Falk J."/>
            <person name="Farina A."/>
            <person name="Faro S."/>
            <person name="Ferguson D."/>
            <person name="Fisher S."/>
            <person name="Foley C.D."/>
            <person name="Franke A."/>
            <person name="Friedrich D."/>
            <person name="Gadbois L."/>
            <person name="Gearin G."/>
            <person name="Gearin C.R."/>
            <person name="Giannoukos G."/>
            <person name="Goode T."/>
            <person name="Graham J."/>
            <person name="Grandbois E."/>
            <person name="Grewal S."/>
            <person name="Gyaltsen K."/>
            <person name="Hafez N."/>
            <person name="Hagos B."/>
            <person name="Hall J."/>
            <person name="Henson C."/>
            <person name="Hollinger A."/>
            <person name="Honan T."/>
            <person name="Huard M.D."/>
            <person name="Hughes L."/>
            <person name="Hurhula B."/>
            <person name="Husby M.E."/>
            <person name="Kamat A."/>
            <person name="Kanga B."/>
            <person name="Kashin S."/>
            <person name="Khazanovich D."/>
            <person name="Kisner P."/>
            <person name="Lance K."/>
            <person name="Lara M."/>
            <person name="Lee W."/>
            <person name="Lennon N."/>
            <person name="Letendre F."/>
            <person name="LeVine R."/>
            <person name="Lipovsky A."/>
            <person name="Liu X."/>
            <person name="Liu J."/>
            <person name="Liu S."/>
            <person name="Lokyitsang T."/>
            <person name="Lokyitsang Y."/>
            <person name="Lubonja R."/>
            <person name="Lui A."/>
            <person name="MacDonald P."/>
            <person name="Magnisalis V."/>
            <person name="Maru K."/>
            <person name="Matthews C."/>
            <person name="McCusker W."/>
            <person name="McDonough S."/>
            <person name="Mehta T."/>
            <person name="Meldrim J."/>
            <person name="Meneus L."/>
            <person name="Mihai O."/>
            <person name="Mihalev A."/>
            <person name="Mihova T."/>
            <person name="Mittelman R."/>
            <person name="Mlenga V."/>
            <person name="Montmayeur A."/>
            <person name="Mulrain L."/>
            <person name="Navidi A."/>
            <person name="Naylor J."/>
            <person name="Negash T."/>
            <person name="Nguyen T."/>
            <person name="Nguyen N."/>
            <person name="Nicol R."/>
            <person name="Norbu C."/>
            <person name="Norbu N."/>
            <person name="Novod N."/>
            <person name="O'Neill B."/>
            <person name="Osman S."/>
            <person name="Markiewicz E."/>
            <person name="Oyono O.L."/>
            <person name="Patti C."/>
            <person name="Phunkhang P."/>
            <person name="Pierre F."/>
            <person name="Priest M."/>
            <person name="Raghuraman S."/>
            <person name="Rege F."/>
            <person name="Reyes R."/>
            <person name="Rise C."/>
            <person name="Rogov P."/>
            <person name="Ross K."/>
            <person name="Ryan E."/>
            <person name="Settipalli S."/>
            <person name="Shea T."/>
            <person name="Sherpa N."/>
            <person name="Shi L."/>
            <person name="Shih D."/>
            <person name="Sparrow T."/>
            <person name="Spaulding J."/>
            <person name="Stalker J."/>
            <person name="Stange-Thomann N."/>
            <person name="Stavropoulos S."/>
            <person name="Stone C."/>
            <person name="Strader C."/>
            <person name="Tesfaye S."/>
            <person name="Thomson T."/>
            <person name="Thoulutsang Y."/>
            <person name="Thoulutsang D."/>
            <person name="Topham K."/>
            <person name="Topping I."/>
            <person name="Tsamla T."/>
            <person name="Vassiliev H."/>
            <person name="Vo A."/>
            <person name="Wangchuk T."/>
            <person name="Wangdi T."/>
            <person name="Weiand M."/>
            <person name="Wilkinson J."/>
            <person name="Wilson A."/>
            <person name="Yadav S."/>
            <person name="Young G."/>
            <person name="Yu Q."/>
            <person name="Zembek L."/>
            <person name="Zhong D."/>
            <person name="Zimmer A."/>
            <person name="Zwirko Z."/>
            <person name="Jaffe D.B."/>
            <person name="Alvarez P."/>
            <person name="Brockman W."/>
            <person name="Butler J."/>
            <person name="Chin C."/>
            <person name="Gnerre S."/>
            <person name="Grabherr M."/>
            <person name="Kleber M."/>
            <person name="Mauceli E."/>
            <person name="MacCallum I."/>
        </authorList>
    </citation>
    <scope>NUCLEOTIDE SEQUENCE [LARGE SCALE GENOMIC DNA]</scope>
    <source>
        <strain evidence="3">MSH-3 / Tucson 14011-0111.49</strain>
    </source>
</reference>
<accession>B4GF33</accession>
<dbReference type="CDD" id="cd00084">
    <property type="entry name" value="HMG-box_SF"/>
    <property type="match status" value="1"/>
</dbReference>
<proteinExistence type="predicted"/>
<dbReference type="EMBL" id="CH479182">
    <property type="protein sequence ID" value="EDW34218.1"/>
    <property type="molecule type" value="Genomic_DNA"/>
</dbReference>
<evidence type="ECO:0000313" key="2">
    <source>
        <dbReference type="EMBL" id="EDW34218.1"/>
    </source>
</evidence>
<keyword evidence="3" id="KW-1185">Reference proteome</keyword>